<sequence length="191" mass="22281">MLKKEVIWREILFQAIENKQYSFTQKNLAQQFGFSLSTVFNALKIPRATGAIEVKGRYFQVTDKDKLLAIWGTRRKFSQDIIYTTHIDLPVQKIEGQLPADVMPTAYTAYRLKFNEAPADYDKVYAYADNLDAIKKRFPLRKGQPNLIILKMDKYLKRYGALAPLAQIYVDVWNLSDWFAHDYLAALKNRF</sequence>
<name>A0A0G0YYI7_9BACT</name>
<dbReference type="InterPro" id="IPR036390">
    <property type="entry name" value="WH_DNA-bd_sf"/>
</dbReference>
<organism evidence="1 2">
    <name type="scientific">Candidatus Kuenenbacteria bacterium GW2011_GWA2_42_15</name>
    <dbReference type="NCBI Taxonomy" id="1618677"/>
    <lineage>
        <taxon>Bacteria</taxon>
        <taxon>Candidatus Kueneniibacteriota</taxon>
    </lineage>
</organism>
<evidence type="ECO:0008006" key="3">
    <source>
        <dbReference type="Google" id="ProtNLM"/>
    </source>
</evidence>
<accession>A0A0G0YYI7</accession>
<dbReference type="Proteomes" id="UP000034516">
    <property type="component" value="Unassembled WGS sequence"/>
</dbReference>
<evidence type="ECO:0000313" key="1">
    <source>
        <dbReference type="EMBL" id="KKS41637.1"/>
    </source>
</evidence>
<reference evidence="1 2" key="1">
    <citation type="journal article" date="2015" name="Nature">
        <title>rRNA introns, odd ribosomes, and small enigmatic genomes across a large radiation of phyla.</title>
        <authorList>
            <person name="Brown C.T."/>
            <person name="Hug L.A."/>
            <person name="Thomas B.C."/>
            <person name="Sharon I."/>
            <person name="Castelle C.J."/>
            <person name="Singh A."/>
            <person name="Wilkins M.J."/>
            <person name="Williams K.H."/>
            <person name="Banfield J.F."/>
        </authorList>
    </citation>
    <scope>NUCLEOTIDE SEQUENCE [LARGE SCALE GENOMIC DNA]</scope>
</reference>
<protein>
    <recommendedName>
        <fullName evidence="3">Helix-turn-helix type 11 domain-containing protein</fullName>
    </recommendedName>
</protein>
<comment type="caution">
    <text evidence="1">The sequence shown here is derived from an EMBL/GenBank/DDBJ whole genome shotgun (WGS) entry which is preliminary data.</text>
</comment>
<dbReference type="EMBL" id="LCCW01000024">
    <property type="protein sequence ID" value="KKS41637.1"/>
    <property type="molecule type" value="Genomic_DNA"/>
</dbReference>
<dbReference type="SUPFAM" id="SSF46785">
    <property type="entry name" value="Winged helix' DNA-binding domain"/>
    <property type="match status" value="1"/>
</dbReference>
<dbReference type="AlphaFoldDB" id="A0A0G0YYI7"/>
<proteinExistence type="predicted"/>
<gene>
    <name evidence="1" type="ORF">UV02_C0024G0009</name>
</gene>
<evidence type="ECO:0000313" key="2">
    <source>
        <dbReference type="Proteomes" id="UP000034516"/>
    </source>
</evidence>